<evidence type="ECO:0000256" key="2">
    <source>
        <dbReference type="SAM" id="MobiDB-lite"/>
    </source>
</evidence>
<evidence type="ECO:0000259" key="3">
    <source>
        <dbReference type="PROSITE" id="PS50966"/>
    </source>
</evidence>
<evidence type="ECO:0000313" key="4">
    <source>
        <dbReference type="Proteomes" id="UP000887578"/>
    </source>
</evidence>
<organism evidence="4 5">
    <name type="scientific">Panagrolaimus davidi</name>
    <dbReference type="NCBI Taxonomy" id="227884"/>
    <lineage>
        <taxon>Eukaryota</taxon>
        <taxon>Metazoa</taxon>
        <taxon>Ecdysozoa</taxon>
        <taxon>Nematoda</taxon>
        <taxon>Chromadorea</taxon>
        <taxon>Rhabditida</taxon>
        <taxon>Tylenchina</taxon>
        <taxon>Panagrolaimomorpha</taxon>
        <taxon>Panagrolaimoidea</taxon>
        <taxon>Panagrolaimidae</taxon>
        <taxon>Panagrolaimus</taxon>
    </lineage>
</organism>
<dbReference type="PROSITE" id="PS50966">
    <property type="entry name" value="ZF_SWIM"/>
    <property type="match status" value="1"/>
</dbReference>
<dbReference type="Proteomes" id="UP000887578">
    <property type="component" value="Unplaced"/>
</dbReference>
<feature type="compositionally biased region" description="Basic residues" evidence="2">
    <location>
        <begin position="193"/>
        <end position="211"/>
    </location>
</feature>
<feature type="compositionally biased region" description="Polar residues" evidence="2">
    <location>
        <begin position="310"/>
        <end position="321"/>
    </location>
</feature>
<dbReference type="WBParaSite" id="PDA_v2.g30511.t1">
    <property type="protein sequence ID" value="PDA_v2.g30511.t1"/>
    <property type="gene ID" value="PDA_v2.g30511"/>
</dbReference>
<dbReference type="InterPro" id="IPR007527">
    <property type="entry name" value="Znf_SWIM"/>
</dbReference>
<dbReference type="GO" id="GO:0008270">
    <property type="term" value="F:zinc ion binding"/>
    <property type="evidence" value="ECO:0007669"/>
    <property type="project" value="UniProtKB-KW"/>
</dbReference>
<keyword evidence="1" id="KW-0862">Zinc</keyword>
<feature type="compositionally biased region" description="Pro residues" evidence="2">
    <location>
        <begin position="323"/>
        <end position="334"/>
    </location>
</feature>
<evidence type="ECO:0000313" key="5">
    <source>
        <dbReference type="WBParaSite" id="PDA_v2.g30511.t1"/>
    </source>
</evidence>
<name>A0A914QGH4_9BILA</name>
<dbReference type="AlphaFoldDB" id="A0A914QGH4"/>
<feature type="compositionally biased region" description="Basic and acidic residues" evidence="2">
    <location>
        <begin position="299"/>
        <end position="309"/>
    </location>
</feature>
<feature type="domain" description="SWIM-type" evidence="3">
    <location>
        <begin position="114"/>
        <end position="159"/>
    </location>
</feature>
<evidence type="ECO:0000256" key="1">
    <source>
        <dbReference type="PROSITE-ProRule" id="PRU00325"/>
    </source>
</evidence>
<proteinExistence type="predicted"/>
<accession>A0A914QGH4</accession>
<feature type="compositionally biased region" description="Polar residues" evidence="2">
    <location>
        <begin position="241"/>
        <end position="264"/>
    </location>
</feature>
<feature type="compositionally biased region" description="Basic residues" evidence="2">
    <location>
        <begin position="267"/>
        <end position="278"/>
    </location>
</feature>
<keyword evidence="1" id="KW-0863">Zinc-finger</keyword>
<keyword evidence="1" id="KW-0479">Metal-binding</keyword>
<feature type="compositionally biased region" description="Low complexity" evidence="2">
    <location>
        <begin position="222"/>
        <end position="233"/>
    </location>
</feature>
<protein>
    <submittedName>
        <fullName evidence="5">SWIM-type domain-containing protein</fullName>
    </submittedName>
</protein>
<feature type="region of interest" description="Disordered" evidence="2">
    <location>
        <begin position="177"/>
        <end position="335"/>
    </location>
</feature>
<sequence length="395" mass="43722">MPLQDTFKGLEKFMVGQILNICHVFFDNDVSCQLRDQKKFLGPIGWAKLDEEDIRKLMLTIGITDIDLLPGFKSPITSFPAALATNTSETQRKEMVLKARPYTVTECMEDAGVYFVRKSGSDTRTIDTTKLPILCACKMASKNKQTVCVHIVAVAVKHPQAEILKRIEMYINNETAHQRKQRLTGADDASKVGHPRRTGNNKSRNPGKHVQKTTDMIRLDSDLLSNSSTSTLTGGRKRLASESSSNATMKSSQIYGIQEPVSQNRKIEKKKATAKKVIHPSQNSSVITLDDSPPIHSAPKRDRLPKVPERSSSNTYAYSNNPRVPPPPPIPGPSRPRAHHVLIPRPAQLPRPLLNVSLLSSNNGSAPTKASATVTNEKVREVVDILIKMVPIYLI</sequence>
<keyword evidence="4" id="KW-1185">Reference proteome</keyword>
<reference evidence="5" key="1">
    <citation type="submission" date="2022-11" db="UniProtKB">
        <authorList>
            <consortium name="WormBaseParasite"/>
        </authorList>
    </citation>
    <scope>IDENTIFICATION</scope>
</reference>